<dbReference type="RefSeq" id="WP_377914190.1">
    <property type="nucleotide sequence ID" value="NZ_JBHRZT010000032.1"/>
</dbReference>
<evidence type="ECO:0000256" key="6">
    <source>
        <dbReference type="RuleBase" id="RU363032"/>
    </source>
</evidence>
<sequence>MAIRTLTKPLLYVLLIALSLFFLMPVYVIIATSLKPLDQVTLSEMWKLPATLDFSSYSTAFTKLAPNLMNSLYLVIPATLLSALLGALNGYVLSKWKFKGADTVFTLILFGMFIPYQSILIPMIQFLREIGLYNTIAGLVFVHVVYGIPITTLMFRNFYSSIPDEMIESARIDGAGFLRIFRYIMIPLSITGFVVVAIWQFTNIWNEFLFAVTITTSDQQPIMVALQNLSGSQIVQWNVQMAGALLAALPTLLVYIFLGKFFVKGLLAGSVKG</sequence>
<comment type="similarity">
    <text evidence="6">Belongs to the binding-protein-dependent transport system permease family.</text>
</comment>
<dbReference type="InterPro" id="IPR035906">
    <property type="entry name" value="MetI-like_sf"/>
</dbReference>
<dbReference type="PROSITE" id="PS50928">
    <property type="entry name" value="ABC_TM1"/>
    <property type="match status" value="1"/>
</dbReference>
<dbReference type="InterPro" id="IPR000515">
    <property type="entry name" value="MetI-like"/>
</dbReference>
<comment type="caution">
    <text evidence="8">The sequence shown here is derived from an EMBL/GenBank/DDBJ whole genome shotgun (WGS) entry which is preliminary data.</text>
</comment>
<keyword evidence="3 6" id="KW-0812">Transmembrane</keyword>
<feature type="transmembrane region" description="Helical" evidence="6">
    <location>
        <begin position="136"/>
        <end position="159"/>
    </location>
</feature>
<dbReference type="SUPFAM" id="SSF161098">
    <property type="entry name" value="MetI-like"/>
    <property type="match status" value="1"/>
</dbReference>
<dbReference type="PANTHER" id="PTHR43879">
    <property type="entry name" value="ABC TRANSPORTER PERMEASE PROTEIN"/>
    <property type="match status" value="1"/>
</dbReference>
<feature type="transmembrane region" description="Helical" evidence="6">
    <location>
        <begin position="237"/>
        <end position="258"/>
    </location>
</feature>
<evidence type="ECO:0000256" key="5">
    <source>
        <dbReference type="ARBA" id="ARBA00023136"/>
    </source>
</evidence>
<feature type="transmembrane region" description="Helical" evidence="6">
    <location>
        <begin position="180"/>
        <end position="201"/>
    </location>
</feature>
<keyword evidence="4 6" id="KW-1133">Transmembrane helix</keyword>
<evidence type="ECO:0000256" key="1">
    <source>
        <dbReference type="ARBA" id="ARBA00004141"/>
    </source>
</evidence>
<dbReference type="Pfam" id="PF00528">
    <property type="entry name" value="BPD_transp_1"/>
    <property type="match status" value="1"/>
</dbReference>
<feature type="transmembrane region" description="Helical" evidence="6">
    <location>
        <begin position="104"/>
        <end position="124"/>
    </location>
</feature>
<feature type="transmembrane region" description="Helical" evidence="6">
    <location>
        <begin position="12"/>
        <end position="34"/>
    </location>
</feature>
<evidence type="ECO:0000256" key="2">
    <source>
        <dbReference type="ARBA" id="ARBA00022448"/>
    </source>
</evidence>
<dbReference type="Gene3D" id="1.10.3720.10">
    <property type="entry name" value="MetI-like"/>
    <property type="match status" value="1"/>
</dbReference>
<proteinExistence type="inferred from homology"/>
<accession>A0ABV8B203</accession>
<evidence type="ECO:0000259" key="7">
    <source>
        <dbReference type="PROSITE" id="PS50928"/>
    </source>
</evidence>
<reference evidence="9" key="1">
    <citation type="journal article" date="2019" name="Int. J. Syst. Evol. Microbiol.">
        <title>The Global Catalogue of Microorganisms (GCM) 10K type strain sequencing project: providing services to taxonomists for standard genome sequencing and annotation.</title>
        <authorList>
            <consortium name="The Broad Institute Genomics Platform"/>
            <consortium name="The Broad Institute Genome Sequencing Center for Infectious Disease"/>
            <person name="Wu L."/>
            <person name="Ma J."/>
        </authorList>
    </citation>
    <scope>NUCLEOTIDE SEQUENCE [LARGE SCALE GENOMIC DNA]</scope>
    <source>
        <strain evidence="9">CCUG 61889</strain>
    </source>
</reference>
<organism evidence="8 9">
    <name type="scientific">Bacillus songklensis</name>
    <dbReference type="NCBI Taxonomy" id="1069116"/>
    <lineage>
        <taxon>Bacteria</taxon>
        <taxon>Bacillati</taxon>
        <taxon>Bacillota</taxon>
        <taxon>Bacilli</taxon>
        <taxon>Bacillales</taxon>
        <taxon>Bacillaceae</taxon>
        <taxon>Bacillus</taxon>
    </lineage>
</organism>
<evidence type="ECO:0000313" key="8">
    <source>
        <dbReference type="EMBL" id="MFC3883584.1"/>
    </source>
</evidence>
<keyword evidence="5 6" id="KW-0472">Membrane</keyword>
<dbReference type="PANTHER" id="PTHR43879:SF1">
    <property type="entry name" value="GLUCOSE IMPORT SYSTEM PERMEASE PROTEIN GLCU"/>
    <property type="match status" value="1"/>
</dbReference>
<name>A0ABV8B203_9BACI</name>
<keyword evidence="9" id="KW-1185">Reference proteome</keyword>
<evidence type="ECO:0000313" key="9">
    <source>
        <dbReference type="Proteomes" id="UP001595752"/>
    </source>
</evidence>
<comment type="subcellular location">
    <subcellularLocation>
        <location evidence="6">Cell membrane</location>
        <topology evidence="6">Multi-pass membrane protein</topology>
    </subcellularLocation>
    <subcellularLocation>
        <location evidence="1">Membrane</location>
        <topology evidence="1">Multi-pass membrane protein</topology>
    </subcellularLocation>
</comment>
<gene>
    <name evidence="8" type="ORF">ACFOU2_08700</name>
</gene>
<dbReference type="CDD" id="cd06261">
    <property type="entry name" value="TM_PBP2"/>
    <property type="match status" value="1"/>
</dbReference>
<dbReference type="EMBL" id="JBHRZT010000032">
    <property type="protein sequence ID" value="MFC3883584.1"/>
    <property type="molecule type" value="Genomic_DNA"/>
</dbReference>
<dbReference type="Proteomes" id="UP001595752">
    <property type="component" value="Unassembled WGS sequence"/>
</dbReference>
<keyword evidence="2 6" id="KW-0813">Transport</keyword>
<feature type="domain" description="ABC transmembrane type-1" evidence="7">
    <location>
        <begin position="68"/>
        <end position="258"/>
    </location>
</feature>
<feature type="transmembrane region" description="Helical" evidence="6">
    <location>
        <begin position="72"/>
        <end position="92"/>
    </location>
</feature>
<evidence type="ECO:0000256" key="3">
    <source>
        <dbReference type="ARBA" id="ARBA00022692"/>
    </source>
</evidence>
<protein>
    <submittedName>
        <fullName evidence="8">Carbohydrate ABC transporter permease</fullName>
    </submittedName>
</protein>
<evidence type="ECO:0000256" key="4">
    <source>
        <dbReference type="ARBA" id="ARBA00022989"/>
    </source>
</evidence>